<keyword evidence="2" id="KW-1185">Reference proteome</keyword>
<reference evidence="1" key="2">
    <citation type="journal article" date="2023" name="Proc. Natl. Acad. Sci. U.S.A.">
        <title>A global phylogenomic analysis of the shiitake genus Lentinula.</title>
        <authorList>
            <person name="Sierra-Patev S."/>
            <person name="Min B."/>
            <person name="Naranjo-Ortiz M."/>
            <person name="Looney B."/>
            <person name="Konkel Z."/>
            <person name="Slot J.C."/>
            <person name="Sakamoto Y."/>
            <person name="Steenwyk J.L."/>
            <person name="Rokas A."/>
            <person name="Carro J."/>
            <person name="Camarero S."/>
            <person name="Ferreira P."/>
            <person name="Molpeceres G."/>
            <person name="Ruiz-Duenas F.J."/>
            <person name="Serrano A."/>
            <person name="Henrissat B."/>
            <person name="Drula E."/>
            <person name="Hughes K.W."/>
            <person name="Mata J.L."/>
            <person name="Ishikawa N.K."/>
            <person name="Vargas-Isla R."/>
            <person name="Ushijima S."/>
            <person name="Smith C.A."/>
            <person name="Donoghue J."/>
            <person name="Ahrendt S."/>
            <person name="Andreopoulos W."/>
            <person name="He G."/>
            <person name="LaButti K."/>
            <person name="Lipzen A."/>
            <person name="Ng V."/>
            <person name="Riley R."/>
            <person name="Sandor L."/>
            <person name="Barry K."/>
            <person name="Martinez A.T."/>
            <person name="Xiao Y."/>
            <person name="Gibbons J.G."/>
            <person name="Terashima K."/>
            <person name="Grigoriev I.V."/>
            <person name="Hibbett D."/>
        </authorList>
    </citation>
    <scope>NUCLEOTIDE SEQUENCE</scope>
    <source>
        <strain evidence="1">ET3784</strain>
    </source>
</reference>
<sequence length="178" mass="20231">MFNRILNVAVPDVTVRDLVSLSDDLRKQWVEHTRTQRVAKKDIPSPSTSFLTECLKLDYSTPLREIWVTVAGKKVEVGLLDEGSEIVVVRKDLWEEIGFKVNPTIKMLMQTANGGKEEMEGCAEFLELVVEGLRTWAHAFVVPRAPYKLLLGRPWQKSVKLAKEEHPDGRVEVTIHDP</sequence>
<dbReference type="InterPro" id="IPR021109">
    <property type="entry name" value="Peptidase_aspartic_dom_sf"/>
</dbReference>
<dbReference type="CDD" id="cd00303">
    <property type="entry name" value="retropepsin_like"/>
    <property type="match status" value="1"/>
</dbReference>
<proteinExistence type="predicted"/>
<name>A0AA38JZ71_9AGAR</name>
<comment type="caution">
    <text evidence="1">The sequence shown here is derived from an EMBL/GenBank/DDBJ whole genome shotgun (WGS) entry which is preliminary data.</text>
</comment>
<dbReference type="Pfam" id="PF13650">
    <property type="entry name" value="Asp_protease_2"/>
    <property type="match status" value="1"/>
</dbReference>
<protein>
    <submittedName>
        <fullName evidence="1">Uncharacterized protein</fullName>
    </submittedName>
</protein>
<gene>
    <name evidence="1" type="ORF">DFJ43DRAFT_987280</name>
</gene>
<dbReference type="AlphaFoldDB" id="A0AA38JZ71"/>
<dbReference type="Gene3D" id="2.40.70.10">
    <property type="entry name" value="Acid Proteases"/>
    <property type="match status" value="1"/>
</dbReference>
<evidence type="ECO:0000313" key="2">
    <source>
        <dbReference type="Proteomes" id="UP001176059"/>
    </source>
</evidence>
<dbReference type="SUPFAM" id="SSF50630">
    <property type="entry name" value="Acid proteases"/>
    <property type="match status" value="1"/>
</dbReference>
<organism evidence="1 2">
    <name type="scientific">Lentinula guzmanii</name>
    <dbReference type="NCBI Taxonomy" id="2804957"/>
    <lineage>
        <taxon>Eukaryota</taxon>
        <taxon>Fungi</taxon>
        <taxon>Dikarya</taxon>
        <taxon>Basidiomycota</taxon>
        <taxon>Agaricomycotina</taxon>
        <taxon>Agaricomycetes</taxon>
        <taxon>Agaricomycetidae</taxon>
        <taxon>Agaricales</taxon>
        <taxon>Marasmiineae</taxon>
        <taxon>Omphalotaceae</taxon>
        <taxon>Lentinula</taxon>
    </lineage>
</organism>
<evidence type="ECO:0000313" key="1">
    <source>
        <dbReference type="EMBL" id="KAJ3737840.1"/>
    </source>
</evidence>
<reference evidence="1" key="1">
    <citation type="submission" date="2022-08" db="EMBL/GenBank/DDBJ databases">
        <authorList>
            <consortium name="DOE Joint Genome Institute"/>
            <person name="Min B."/>
            <person name="Sierra-Patev S."/>
            <person name="Naranjo-Ortiz M."/>
            <person name="Looney B."/>
            <person name="Konkel Z."/>
            <person name="Slot J.C."/>
            <person name="Sakamoto Y."/>
            <person name="Steenwyk J.L."/>
            <person name="Rokas A."/>
            <person name="Carro J."/>
            <person name="Camarero S."/>
            <person name="Ferreira P."/>
            <person name="Molpeceres G."/>
            <person name="Ruiz-duenas F.J."/>
            <person name="Serrano A."/>
            <person name="Henrissat B."/>
            <person name="Drula E."/>
            <person name="Hughes K.W."/>
            <person name="Mata J.L."/>
            <person name="Ishikawa N.K."/>
            <person name="Vargas-Isla R."/>
            <person name="Ushijima S."/>
            <person name="Smith C.A."/>
            <person name="Ahrendt S."/>
            <person name="Andreopoulos W."/>
            <person name="He G."/>
            <person name="LaButti K."/>
            <person name="Lipzen A."/>
            <person name="Ng V."/>
            <person name="Riley R."/>
            <person name="Sandor L."/>
            <person name="Barry K."/>
            <person name="Martinez A.T."/>
            <person name="Xiao Y."/>
            <person name="Gibbons J.G."/>
            <person name="Terashima K."/>
            <person name="Hibbett D.S."/>
            <person name="Grigoriev I.V."/>
        </authorList>
    </citation>
    <scope>NUCLEOTIDE SEQUENCE</scope>
    <source>
        <strain evidence="1">ET3784</strain>
    </source>
</reference>
<feature type="non-terminal residue" evidence="1">
    <location>
        <position position="178"/>
    </location>
</feature>
<accession>A0AA38JZ71</accession>
<dbReference type="Proteomes" id="UP001176059">
    <property type="component" value="Unassembled WGS sequence"/>
</dbReference>
<dbReference type="EMBL" id="JANVFO010000001">
    <property type="protein sequence ID" value="KAJ3737840.1"/>
    <property type="molecule type" value="Genomic_DNA"/>
</dbReference>